<dbReference type="RefSeq" id="XP_014156578.1">
    <property type="nucleotide sequence ID" value="XM_014301103.1"/>
</dbReference>
<dbReference type="GO" id="GO:0046872">
    <property type="term" value="F:metal ion binding"/>
    <property type="evidence" value="ECO:0007669"/>
    <property type="project" value="UniProtKB-KW"/>
</dbReference>
<feature type="compositionally biased region" description="Low complexity" evidence="3">
    <location>
        <begin position="30"/>
        <end position="41"/>
    </location>
</feature>
<keyword evidence="1" id="KW-0479">Metal-binding</keyword>
<dbReference type="Proteomes" id="UP000054560">
    <property type="component" value="Unassembled WGS sequence"/>
</dbReference>
<gene>
    <name evidence="6" type="ORF">SARC_05053</name>
</gene>
<dbReference type="eggNOG" id="KOG2059">
    <property type="taxonomic scope" value="Eukaryota"/>
</dbReference>
<sequence>LSNGNEGKDGKKKMIYIPEIVRRTTRRSQKPSSPSLESSQENGFESLEFISTVSQPDGSASPCSLRRSASTDGRATNKDSGTFISPKARRKVNDAVNMHQLCLVKQSYGSTSPLSSPASSPNTSLTHLHAEPLETSPISSPTDSSKLSRLPPKVTTGRPHLRVAKGKSSSCLVTIESLEELSDATHFALSNVRSRTNSNIKAPSQPRSPTPTHKSHMATCRRTPMLYSSLISSLDGSEGDDHEQSTQTQANGSGTDSGKDKEKEKKWKVGNRGKANSTSRPNSGACLQERTLKLRVIEAKNLPTFSSEDDTQVYCAVRVDDGLVCNYKTRTQKKTQNPFWDQSFEIALNSANFSKCIIEVWSKQRIFKDVLLGQVNIPRLFLAQDSIAHELWFPLSAETKDRDNGIPHVFQTTVVNVSVFCAICQGVLLGQGNSVCKCDKCGVVSHPNCVSKARNDCGAKGSLRAEVHFVDEVTLPLDYYSDFLDLLLENDPHELNKLRKFIAHMAAADIKATATLLMRVYEACSTPQQNHSMAFINTVCKEEVNETTSYTTIFRGNSLASKFMDSWMNRIGIAKVYKRVPIFS</sequence>
<dbReference type="PROSITE" id="PS50004">
    <property type="entry name" value="C2"/>
    <property type="match status" value="1"/>
</dbReference>
<evidence type="ECO:0000259" key="4">
    <source>
        <dbReference type="PROSITE" id="PS50004"/>
    </source>
</evidence>
<dbReference type="CDD" id="cd04519">
    <property type="entry name" value="RasGAP"/>
    <property type="match status" value="1"/>
</dbReference>
<dbReference type="Pfam" id="PF00130">
    <property type="entry name" value="C1_1"/>
    <property type="match status" value="1"/>
</dbReference>
<evidence type="ECO:0000256" key="1">
    <source>
        <dbReference type="ARBA" id="ARBA00022723"/>
    </source>
</evidence>
<dbReference type="Gene3D" id="2.60.40.150">
    <property type="entry name" value="C2 domain"/>
    <property type="match status" value="1"/>
</dbReference>
<dbReference type="PANTHER" id="PTHR10194">
    <property type="entry name" value="RAS GTPASE-ACTIVATING PROTEINS"/>
    <property type="match status" value="1"/>
</dbReference>
<dbReference type="Gene3D" id="1.10.506.10">
    <property type="entry name" value="GTPase Activation - p120gap, domain 1"/>
    <property type="match status" value="1"/>
</dbReference>
<dbReference type="SUPFAM" id="SSF49562">
    <property type="entry name" value="C2 domain (Calcium/lipid-binding domain, CaLB)"/>
    <property type="match status" value="1"/>
</dbReference>
<name>A0A0L0G1J0_9EUKA</name>
<proteinExistence type="predicted"/>
<feature type="domain" description="C2" evidence="4">
    <location>
        <begin position="271"/>
        <end position="393"/>
    </location>
</feature>
<dbReference type="InterPro" id="IPR002219">
    <property type="entry name" value="PKC_DAG/PE"/>
</dbReference>
<feature type="domain" description="Phorbol-ester/DAG-type" evidence="5">
    <location>
        <begin position="407"/>
        <end position="457"/>
    </location>
</feature>
<dbReference type="SMART" id="SM00239">
    <property type="entry name" value="C2"/>
    <property type="match status" value="1"/>
</dbReference>
<feature type="compositionally biased region" description="Basic and acidic residues" evidence="3">
    <location>
        <begin position="257"/>
        <end position="267"/>
    </location>
</feature>
<protein>
    <recommendedName>
        <fullName evidence="8">Phorbol-ester/DAG-type domain-containing protein</fullName>
    </recommendedName>
</protein>
<dbReference type="SUPFAM" id="SSF57889">
    <property type="entry name" value="Cysteine-rich domain"/>
    <property type="match status" value="1"/>
</dbReference>
<dbReference type="PANTHER" id="PTHR10194:SF60">
    <property type="entry name" value="RAS GTPASE-ACTIVATING PROTEIN RASKOL"/>
    <property type="match status" value="1"/>
</dbReference>
<evidence type="ECO:0008006" key="8">
    <source>
        <dbReference type="Google" id="ProtNLM"/>
    </source>
</evidence>
<dbReference type="STRING" id="667725.A0A0L0G1J0"/>
<feature type="compositionally biased region" description="Polar residues" evidence="3">
    <location>
        <begin position="245"/>
        <end position="256"/>
    </location>
</feature>
<dbReference type="SUPFAM" id="SSF48350">
    <property type="entry name" value="GTPase activation domain, GAP"/>
    <property type="match status" value="1"/>
</dbReference>
<accession>A0A0L0G1J0</accession>
<feature type="region of interest" description="Disordered" evidence="3">
    <location>
        <begin position="133"/>
        <end position="162"/>
    </location>
</feature>
<feature type="compositionally biased region" description="Polar residues" evidence="3">
    <location>
        <begin position="192"/>
        <end position="212"/>
    </location>
</feature>
<dbReference type="PROSITE" id="PS50081">
    <property type="entry name" value="ZF_DAG_PE_2"/>
    <property type="match status" value="1"/>
</dbReference>
<dbReference type="InterPro" id="IPR008936">
    <property type="entry name" value="Rho_GTPase_activation_prot"/>
</dbReference>
<dbReference type="SMART" id="SM00109">
    <property type="entry name" value="C1"/>
    <property type="match status" value="1"/>
</dbReference>
<dbReference type="InterPro" id="IPR000008">
    <property type="entry name" value="C2_dom"/>
</dbReference>
<reference evidence="6 7" key="1">
    <citation type="submission" date="2011-02" db="EMBL/GenBank/DDBJ databases">
        <title>The Genome Sequence of Sphaeroforma arctica JP610.</title>
        <authorList>
            <consortium name="The Broad Institute Genome Sequencing Platform"/>
            <person name="Russ C."/>
            <person name="Cuomo C."/>
            <person name="Young S.K."/>
            <person name="Zeng Q."/>
            <person name="Gargeya S."/>
            <person name="Alvarado L."/>
            <person name="Berlin A."/>
            <person name="Chapman S.B."/>
            <person name="Chen Z."/>
            <person name="Freedman E."/>
            <person name="Gellesch M."/>
            <person name="Goldberg J."/>
            <person name="Griggs A."/>
            <person name="Gujja S."/>
            <person name="Heilman E."/>
            <person name="Heiman D."/>
            <person name="Howarth C."/>
            <person name="Mehta T."/>
            <person name="Neiman D."/>
            <person name="Pearson M."/>
            <person name="Roberts A."/>
            <person name="Saif S."/>
            <person name="Shea T."/>
            <person name="Shenoy N."/>
            <person name="Sisk P."/>
            <person name="Stolte C."/>
            <person name="Sykes S."/>
            <person name="White J."/>
            <person name="Yandava C."/>
            <person name="Burger G."/>
            <person name="Gray M.W."/>
            <person name="Holland P.W.H."/>
            <person name="King N."/>
            <person name="Lang F.B.F."/>
            <person name="Roger A.J."/>
            <person name="Ruiz-Trillo I."/>
            <person name="Haas B."/>
            <person name="Nusbaum C."/>
            <person name="Birren B."/>
        </authorList>
    </citation>
    <scope>NUCLEOTIDE SEQUENCE [LARGE SCALE GENOMIC DNA]</scope>
    <source>
        <strain evidence="6 7">JP610</strain>
    </source>
</reference>
<dbReference type="CDD" id="cd00030">
    <property type="entry name" value="C2"/>
    <property type="match status" value="1"/>
</dbReference>
<evidence type="ECO:0000259" key="5">
    <source>
        <dbReference type="PROSITE" id="PS50081"/>
    </source>
</evidence>
<dbReference type="GeneID" id="25905557"/>
<dbReference type="EMBL" id="KQ241904">
    <property type="protein sequence ID" value="KNC82676.1"/>
    <property type="molecule type" value="Genomic_DNA"/>
</dbReference>
<dbReference type="InterPro" id="IPR046349">
    <property type="entry name" value="C1-like_sf"/>
</dbReference>
<feature type="region of interest" description="Disordered" evidence="3">
    <location>
        <begin position="192"/>
        <end position="284"/>
    </location>
</feature>
<dbReference type="InterPro" id="IPR039360">
    <property type="entry name" value="Ras_GTPase"/>
</dbReference>
<dbReference type="OrthoDB" id="1562946at2759"/>
<dbReference type="Pfam" id="PF00168">
    <property type="entry name" value="C2"/>
    <property type="match status" value="1"/>
</dbReference>
<keyword evidence="2" id="KW-0862">Zinc</keyword>
<organism evidence="6 7">
    <name type="scientific">Sphaeroforma arctica JP610</name>
    <dbReference type="NCBI Taxonomy" id="667725"/>
    <lineage>
        <taxon>Eukaryota</taxon>
        <taxon>Ichthyosporea</taxon>
        <taxon>Ichthyophonida</taxon>
        <taxon>Sphaeroforma</taxon>
    </lineage>
</organism>
<evidence type="ECO:0000313" key="7">
    <source>
        <dbReference type="Proteomes" id="UP000054560"/>
    </source>
</evidence>
<dbReference type="Gene3D" id="3.30.60.20">
    <property type="match status" value="1"/>
</dbReference>
<evidence type="ECO:0000313" key="6">
    <source>
        <dbReference type="EMBL" id="KNC82676.1"/>
    </source>
</evidence>
<feature type="non-terminal residue" evidence="6">
    <location>
        <position position="1"/>
    </location>
</feature>
<evidence type="ECO:0000256" key="3">
    <source>
        <dbReference type="SAM" id="MobiDB-lite"/>
    </source>
</evidence>
<dbReference type="PROSITE" id="PS00479">
    <property type="entry name" value="ZF_DAG_PE_1"/>
    <property type="match status" value="1"/>
</dbReference>
<dbReference type="AlphaFoldDB" id="A0A0L0G1J0"/>
<evidence type="ECO:0000256" key="2">
    <source>
        <dbReference type="ARBA" id="ARBA00022833"/>
    </source>
</evidence>
<dbReference type="InterPro" id="IPR035892">
    <property type="entry name" value="C2_domain_sf"/>
</dbReference>
<dbReference type="CDD" id="cd00029">
    <property type="entry name" value="C1"/>
    <property type="match status" value="1"/>
</dbReference>
<feature type="region of interest" description="Disordered" evidence="3">
    <location>
        <begin position="1"/>
        <end position="88"/>
    </location>
</feature>
<feature type="compositionally biased region" description="Polar residues" evidence="3">
    <location>
        <begin position="49"/>
        <end position="83"/>
    </location>
</feature>
<feature type="compositionally biased region" description="Polar residues" evidence="3">
    <location>
        <begin position="136"/>
        <end position="147"/>
    </location>
</feature>
<keyword evidence="7" id="KW-1185">Reference proteome</keyword>